<dbReference type="EMBL" id="JAUUTY010000001">
    <property type="protein sequence ID" value="KAK1692441.1"/>
    <property type="molecule type" value="Genomic_DNA"/>
</dbReference>
<keyword evidence="2" id="KW-0812">Transmembrane</keyword>
<evidence type="ECO:0000256" key="2">
    <source>
        <dbReference type="SAM" id="Phobius"/>
    </source>
</evidence>
<dbReference type="Proteomes" id="UP001231189">
    <property type="component" value="Unassembled WGS sequence"/>
</dbReference>
<name>A0AAD8TSL1_LOLMU</name>
<evidence type="ECO:0000256" key="1">
    <source>
        <dbReference type="SAM" id="MobiDB-lite"/>
    </source>
</evidence>
<keyword evidence="2" id="KW-1133">Transmembrane helix</keyword>
<protein>
    <submittedName>
        <fullName evidence="3">Uncharacterized protein</fullName>
    </submittedName>
</protein>
<feature type="compositionally biased region" description="Basic and acidic residues" evidence="1">
    <location>
        <begin position="314"/>
        <end position="328"/>
    </location>
</feature>
<keyword evidence="2" id="KW-0472">Membrane</keyword>
<keyword evidence="4" id="KW-1185">Reference proteome</keyword>
<feature type="compositionally biased region" description="Polar residues" evidence="1">
    <location>
        <begin position="329"/>
        <end position="341"/>
    </location>
</feature>
<feature type="transmembrane region" description="Helical" evidence="2">
    <location>
        <begin position="226"/>
        <end position="248"/>
    </location>
</feature>
<feature type="region of interest" description="Disordered" evidence="1">
    <location>
        <begin position="313"/>
        <end position="341"/>
    </location>
</feature>
<comment type="caution">
    <text evidence="3">The sequence shown here is derived from an EMBL/GenBank/DDBJ whole genome shotgun (WGS) entry which is preliminary data.</text>
</comment>
<reference evidence="3" key="1">
    <citation type="submission" date="2023-07" db="EMBL/GenBank/DDBJ databases">
        <title>A chromosome-level genome assembly of Lolium multiflorum.</title>
        <authorList>
            <person name="Chen Y."/>
            <person name="Copetti D."/>
            <person name="Kolliker R."/>
            <person name="Studer B."/>
        </authorList>
    </citation>
    <scope>NUCLEOTIDE SEQUENCE</scope>
    <source>
        <strain evidence="3">02402/16</strain>
        <tissue evidence="3">Leaf</tissue>
    </source>
</reference>
<proteinExistence type="predicted"/>
<sequence>MASSSTSATVLAAALGAPPAQLLTRDNALVWKALVVPALRRARVLDLVEGSEDAPVEKLETEDVNKNKVTIENPEYGLLGCSRPTEVWAALNAHVSTASKSRAQHLRGALNDTKINDLTAEKYFAKMKTLASELAAAGKPLDEDELIWYILHGLGSLYNTLITAMTPPSPRPPMLHVEVLLLHVVRTDGAMIGVAKTVGATSALANNTMTADAVTTVIASAVTIGIARSVVTTVGGVTIVTAVMVVDIRAAVMEVATKAVGMLIALVAVMMVPGVMMAGADVSVNPLPMLTLHVRYAPSMGIPPETAGGAMMIRGDRGDRRDHGDKGNKNANYASYGVDSN</sequence>
<dbReference type="PANTHER" id="PTHR47481:SF31">
    <property type="entry name" value="OS01G0873500 PROTEIN"/>
    <property type="match status" value="1"/>
</dbReference>
<evidence type="ECO:0000313" key="3">
    <source>
        <dbReference type="EMBL" id="KAK1692441.1"/>
    </source>
</evidence>
<dbReference type="AlphaFoldDB" id="A0AAD8TSL1"/>
<accession>A0AAD8TSL1</accession>
<evidence type="ECO:0000313" key="4">
    <source>
        <dbReference type="Proteomes" id="UP001231189"/>
    </source>
</evidence>
<gene>
    <name evidence="3" type="ORF">QYE76_009138</name>
</gene>
<organism evidence="3 4">
    <name type="scientific">Lolium multiflorum</name>
    <name type="common">Italian ryegrass</name>
    <name type="synonym">Lolium perenne subsp. multiflorum</name>
    <dbReference type="NCBI Taxonomy" id="4521"/>
    <lineage>
        <taxon>Eukaryota</taxon>
        <taxon>Viridiplantae</taxon>
        <taxon>Streptophyta</taxon>
        <taxon>Embryophyta</taxon>
        <taxon>Tracheophyta</taxon>
        <taxon>Spermatophyta</taxon>
        <taxon>Magnoliopsida</taxon>
        <taxon>Liliopsida</taxon>
        <taxon>Poales</taxon>
        <taxon>Poaceae</taxon>
        <taxon>BOP clade</taxon>
        <taxon>Pooideae</taxon>
        <taxon>Poodae</taxon>
        <taxon>Poeae</taxon>
        <taxon>Poeae Chloroplast Group 2 (Poeae type)</taxon>
        <taxon>Loliodinae</taxon>
        <taxon>Loliinae</taxon>
        <taxon>Lolium</taxon>
    </lineage>
</organism>
<dbReference type="Pfam" id="PF14223">
    <property type="entry name" value="Retrotran_gag_2"/>
    <property type="match status" value="1"/>
</dbReference>
<feature type="transmembrane region" description="Helical" evidence="2">
    <location>
        <begin position="260"/>
        <end position="280"/>
    </location>
</feature>
<dbReference type="PANTHER" id="PTHR47481">
    <property type="match status" value="1"/>
</dbReference>